<proteinExistence type="predicted"/>
<name>C4L0E3_EXISA</name>
<organism evidence="2 3">
    <name type="scientific">Exiguobacterium sp. (strain ATCC BAA-1283 / AT1b)</name>
    <dbReference type="NCBI Taxonomy" id="360911"/>
    <lineage>
        <taxon>Bacteria</taxon>
        <taxon>Bacillati</taxon>
        <taxon>Bacillota</taxon>
        <taxon>Bacilli</taxon>
        <taxon>Bacillales</taxon>
        <taxon>Bacillales Family XII. Incertae Sedis</taxon>
        <taxon>Exiguobacterium</taxon>
    </lineage>
</organism>
<dbReference type="Proteomes" id="UP000000716">
    <property type="component" value="Chromosome"/>
</dbReference>
<dbReference type="EMBL" id="CP001615">
    <property type="protein sequence ID" value="ACQ70806.1"/>
    <property type="molecule type" value="Genomic_DNA"/>
</dbReference>
<dbReference type="HOGENOM" id="CLU_3403626_0_0_9"/>
<keyword evidence="1" id="KW-0472">Membrane</keyword>
<gene>
    <name evidence="2" type="ordered locus">EAT1b_1880</name>
</gene>
<dbReference type="AlphaFoldDB" id="C4L0E3"/>
<sequence length="30" mass="3336">MSTWMEIVLYMLIAGGVSLAIILLRKITKA</sequence>
<keyword evidence="1" id="KW-0812">Transmembrane</keyword>
<protein>
    <recommendedName>
        <fullName evidence="4">Holin-like toxin</fullName>
    </recommendedName>
</protein>
<keyword evidence="1" id="KW-1133">Transmembrane helix</keyword>
<evidence type="ECO:0008006" key="4">
    <source>
        <dbReference type="Google" id="ProtNLM"/>
    </source>
</evidence>
<evidence type="ECO:0000313" key="2">
    <source>
        <dbReference type="EMBL" id="ACQ70806.1"/>
    </source>
</evidence>
<evidence type="ECO:0000313" key="3">
    <source>
        <dbReference type="Proteomes" id="UP000000716"/>
    </source>
</evidence>
<reference evidence="2 3" key="1">
    <citation type="journal article" date="2011" name="J. Bacteriol.">
        <title>Complete genome sequence of the Thermophilic Bacterium Exiguobacterium sp. AT1b.</title>
        <authorList>
            <person name="Vishnivetskaya T.A."/>
            <person name="Lucas S."/>
            <person name="Copeland A."/>
            <person name="Lapidus A."/>
            <person name="Glavina Del Rio T."/>
            <person name="Dalin E."/>
            <person name="Tice H."/>
            <person name="Bruce D.C."/>
            <person name="Goodwin L.A."/>
            <person name="Pitluck S."/>
            <person name="Saunders E."/>
            <person name="Brettin T."/>
            <person name="Detter C."/>
            <person name="Han C."/>
            <person name="Larimer F."/>
            <person name="Land M.L."/>
            <person name="Hauser L.J."/>
            <person name="Kyrpides N.C."/>
            <person name="Ovchinnikova G."/>
            <person name="Kathariou S."/>
            <person name="Ramaley R.F."/>
            <person name="Rodrigues D.F."/>
            <person name="Hendrix C."/>
            <person name="Richardson P."/>
            <person name="Tiedje J.M."/>
        </authorList>
    </citation>
    <scope>NUCLEOTIDE SEQUENCE [LARGE SCALE GENOMIC DNA]</scope>
    <source>
        <strain evidence="3">ATCC BAA-1283 / AT1b</strain>
    </source>
</reference>
<feature type="transmembrane region" description="Helical" evidence="1">
    <location>
        <begin position="7"/>
        <end position="24"/>
    </location>
</feature>
<evidence type="ECO:0000256" key="1">
    <source>
        <dbReference type="SAM" id="Phobius"/>
    </source>
</evidence>
<keyword evidence="3" id="KW-1185">Reference proteome</keyword>
<dbReference type="KEGG" id="eat:EAT1b_1880"/>
<accession>C4L0E3</accession>